<proteinExistence type="predicted"/>
<keyword evidence="3" id="KW-1185">Reference proteome</keyword>
<protein>
    <submittedName>
        <fullName evidence="2">Uncharacterized protein</fullName>
    </submittedName>
</protein>
<sequence length="102" mass="12098">MLHQNRLHLGSRKEDGKRGREEMEDAFARSEEERPLPFLREKRLPLEFLAEEKFEESSPVDAFREPRTRKSSRHLSANHRTMEQKMAHRISNQQPVHPARIG</sequence>
<accession>A0AAV4XAK1</accession>
<feature type="compositionally biased region" description="Basic residues" evidence="1">
    <location>
        <begin position="1"/>
        <end position="10"/>
    </location>
</feature>
<organism evidence="2 3">
    <name type="scientific">Caerostris extrusa</name>
    <name type="common">Bark spider</name>
    <name type="synonym">Caerostris bankana</name>
    <dbReference type="NCBI Taxonomy" id="172846"/>
    <lineage>
        <taxon>Eukaryota</taxon>
        <taxon>Metazoa</taxon>
        <taxon>Ecdysozoa</taxon>
        <taxon>Arthropoda</taxon>
        <taxon>Chelicerata</taxon>
        <taxon>Arachnida</taxon>
        <taxon>Araneae</taxon>
        <taxon>Araneomorphae</taxon>
        <taxon>Entelegynae</taxon>
        <taxon>Araneoidea</taxon>
        <taxon>Araneidae</taxon>
        <taxon>Caerostris</taxon>
    </lineage>
</organism>
<dbReference type="Proteomes" id="UP001054945">
    <property type="component" value="Unassembled WGS sequence"/>
</dbReference>
<dbReference type="AlphaFoldDB" id="A0AAV4XAK1"/>
<feature type="compositionally biased region" description="Basic and acidic residues" evidence="1">
    <location>
        <begin position="11"/>
        <end position="33"/>
    </location>
</feature>
<gene>
    <name evidence="2" type="ORF">CEXT_472941</name>
</gene>
<evidence type="ECO:0000256" key="1">
    <source>
        <dbReference type="SAM" id="MobiDB-lite"/>
    </source>
</evidence>
<name>A0AAV4XAK1_CAEEX</name>
<evidence type="ECO:0000313" key="3">
    <source>
        <dbReference type="Proteomes" id="UP001054945"/>
    </source>
</evidence>
<feature type="region of interest" description="Disordered" evidence="1">
    <location>
        <begin position="1"/>
        <end position="33"/>
    </location>
</feature>
<feature type="compositionally biased region" description="Basic and acidic residues" evidence="1">
    <location>
        <begin position="55"/>
        <end position="68"/>
    </location>
</feature>
<dbReference type="EMBL" id="BPLR01017389">
    <property type="protein sequence ID" value="GIY91220.1"/>
    <property type="molecule type" value="Genomic_DNA"/>
</dbReference>
<feature type="region of interest" description="Disordered" evidence="1">
    <location>
        <begin position="55"/>
        <end position="102"/>
    </location>
</feature>
<comment type="caution">
    <text evidence="2">The sequence shown here is derived from an EMBL/GenBank/DDBJ whole genome shotgun (WGS) entry which is preliminary data.</text>
</comment>
<reference evidence="2 3" key="1">
    <citation type="submission" date="2021-06" db="EMBL/GenBank/DDBJ databases">
        <title>Caerostris extrusa draft genome.</title>
        <authorList>
            <person name="Kono N."/>
            <person name="Arakawa K."/>
        </authorList>
    </citation>
    <scope>NUCLEOTIDE SEQUENCE [LARGE SCALE GENOMIC DNA]</scope>
</reference>
<evidence type="ECO:0000313" key="2">
    <source>
        <dbReference type="EMBL" id="GIY91220.1"/>
    </source>
</evidence>